<dbReference type="AlphaFoldDB" id="A0A512D684"/>
<evidence type="ECO:0000313" key="3">
    <source>
        <dbReference type="Proteomes" id="UP000321534"/>
    </source>
</evidence>
<protein>
    <recommendedName>
        <fullName evidence="1">AbiEi antitoxin N-terminal domain-containing protein</fullName>
    </recommendedName>
</protein>
<evidence type="ECO:0000259" key="1">
    <source>
        <dbReference type="Pfam" id="PF13338"/>
    </source>
</evidence>
<gene>
    <name evidence="2" type="ORF">TAE01_37980</name>
</gene>
<keyword evidence="3" id="KW-1185">Reference proteome</keyword>
<dbReference type="Gene3D" id="3.40.960.10">
    <property type="entry name" value="VSR Endonuclease"/>
    <property type="match status" value="1"/>
</dbReference>
<name>A0A512D684_9MICO</name>
<dbReference type="SUPFAM" id="SSF52980">
    <property type="entry name" value="Restriction endonuclease-like"/>
    <property type="match status" value="1"/>
</dbReference>
<proteinExistence type="predicted"/>
<reference evidence="2 3" key="1">
    <citation type="submission" date="2019-07" db="EMBL/GenBank/DDBJ databases">
        <title>Whole genome shotgun sequence of Terrabacter aerolatus NBRC 106305.</title>
        <authorList>
            <person name="Hosoyama A."/>
            <person name="Uohara A."/>
            <person name="Ohji S."/>
            <person name="Ichikawa N."/>
        </authorList>
    </citation>
    <scope>NUCLEOTIDE SEQUENCE [LARGE SCALE GENOMIC DNA]</scope>
    <source>
        <strain evidence="2 3">NBRC 106305</strain>
    </source>
</reference>
<feature type="domain" description="AbiEi antitoxin N-terminal" evidence="1">
    <location>
        <begin position="7"/>
        <end position="48"/>
    </location>
</feature>
<comment type="caution">
    <text evidence="2">The sequence shown here is derived from an EMBL/GenBank/DDBJ whole genome shotgun (WGS) entry which is preliminary data.</text>
</comment>
<dbReference type="InterPro" id="IPR011335">
    <property type="entry name" value="Restrct_endonuc-II-like"/>
</dbReference>
<dbReference type="InterPro" id="IPR025159">
    <property type="entry name" value="AbiEi_N"/>
</dbReference>
<organism evidence="2 3">
    <name type="scientific">Terrabacter aerolatus</name>
    <dbReference type="NCBI Taxonomy" id="422442"/>
    <lineage>
        <taxon>Bacteria</taxon>
        <taxon>Bacillati</taxon>
        <taxon>Actinomycetota</taxon>
        <taxon>Actinomycetes</taxon>
        <taxon>Micrococcales</taxon>
        <taxon>Intrasporangiaceae</taxon>
        <taxon>Terrabacter</taxon>
    </lineage>
</organism>
<dbReference type="EMBL" id="BJYX01000032">
    <property type="protein sequence ID" value="GEO31988.1"/>
    <property type="molecule type" value="Genomic_DNA"/>
</dbReference>
<accession>A0A512D684</accession>
<sequence>MVAMDLRQIARGGVFSTADATRVGLDSNTLRRLVREGRCLRLARGWFAVHDGHAISAERLHVLRAGALGRQYAARAAVSHHSRLLLTGLPTYAADLATVHLTSVVDPFRADVDSGAVSRRNATVRRPGVVVHEPLAGLRLGPSSDGPVSWRMRVVPVAVALLQAGLLGGPEAFLVPADAAVRSGATTREELAEVSTLFRGHTGIGPVRAALSWVDGRHESPGETRTAHLVRSLGFELEPQVELVVEGRRYRPDFRLRGTKVLVEFDGAVKYDDRRALFEEKQREDALRRAGWVVVRIVWADLSRPQVVLARLQAAFATAA</sequence>
<dbReference type="Pfam" id="PF13338">
    <property type="entry name" value="AbiEi_4"/>
    <property type="match status" value="1"/>
</dbReference>
<evidence type="ECO:0000313" key="2">
    <source>
        <dbReference type="EMBL" id="GEO31988.1"/>
    </source>
</evidence>
<dbReference type="Proteomes" id="UP000321534">
    <property type="component" value="Unassembled WGS sequence"/>
</dbReference>